<dbReference type="Pfam" id="PF00639">
    <property type="entry name" value="Rotamase"/>
    <property type="match status" value="1"/>
</dbReference>
<dbReference type="RefSeq" id="WP_113931385.1">
    <property type="nucleotide sequence ID" value="NZ_JACCEU010000001.1"/>
</dbReference>
<protein>
    <recommendedName>
        <fullName evidence="9">Periplasmic chaperone PpiD</fullName>
    </recommendedName>
    <alternativeName>
        <fullName evidence="10">Periplasmic folding chaperone</fullName>
    </alternativeName>
</protein>
<dbReference type="InterPro" id="IPR046357">
    <property type="entry name" value="PPIase_dom_sf"/>
</dbReference>
<dbReference type="PANTHER" id="PTHR47529">
    <property type="entry name" value="PEPTIDYL-PROLYL CIS-TRANS ISOMERASE D"/>
    <property type="match status" value="1"/>
</dbReference>
<evidence type="ECO:0000256" key="10">
    <source>
        <dbReference type="ARBA" id="ARBA00042775"/>
    </source>
</evidence>
<dbReference type="Proteomes" id="UP000253628">
    <property type="component" value="Unassembled WGS sequence"/>
</dbReference>
<evidence type="ECO:0000313" key="14">
    <source>
        <dbReference type="Proteomes" id="UP000253628"/>
    </source>
</evidence>
<dbReference type="SUPFAM" id="SSF54534">
    <property type="entry name" value="FKBP-like"/>
    <property type="match status" value="1"/>
</dbReference>
<keyword evidence="6" id="KW-0472">Membrane</keyword>
<keyword evidence="11 13" id="KW-0413">Isomerase</keyword>
<evidence type="ECO:0000256" key="5">
    <source>
        <dbReference type="ARBA" id="ARBA00022989"/>
    </source>
</evidence>
<keyword evidence="7" id="KW-0143">Chaperone</keyword>
<evidence type="ECO:0000313" key="13">
    <source>
        <dbReference type="EMBL" id="RBP43076.1"/>
    </source>
</evidence>
<dbReference type="GO" id="GO:0003755">
    <property type="term" value="F:peptidyl-prolyl cis-trans isomerase activity"/>
    <property type="evidence" value="ECO:0007669"/>
    <property type="project" value="UniProtKB-KW"/>
</dbReference>
<dbReference type="PANTHER" id="PTHR47529:SF1">
    <property type="entry name" value="PERIPLASMIC CHAPERONE PPID"/>
    <property type="match status" value="1"/>
</dbReference>
<dbReference type="InterPro" id="IPR000297">
    <property type="entry name" value="PPIase_PpiC"/>
</dbReference>
<dbReference type="AlphaFoldDB" id="A0A366HKW7"/>
<evidence type="ECO:0000256" key="6">
    <source>
        <dbReference type="ARBA" id="ARBA00023136"/>
    </source>
</evidence>
<dbReference type="InterPro" id="IPR052029">
    <property type="entry name" value="PpiD_chaperone"/>
</dbReference>
<name>A0A366HKW7_9BURK</name>
<dbReference type="Gene3D" id="1.10.4030.10">
    <property type="entry name" value="Porin chaperone SurA, peptide-binding domain"/>
    <property type="match status" value="1"/>
</dbReference>
<sequence>MFDFIRQHQRLMQLVLLVLILPSFALIGVSGYSNYVSGDHELVKVGDSAVTSQEFDQARRNQLQQLQNRVGASFDPAMLDNVPARKALLDSLVDRRVVVATAMKEHFSVSDAVLRQTIASIPELQVDGRFSPERYSQVLASMGVSSHDFEQGQRSDLALQRVLGPVSMTASVPAPVVQSLEQALTAQRTVRLRVFAADDFKKGIQVSDADIKAWYEKNPQRFEVPEYVEADYLLLDEAAAMRGVPEVSSEDMHKYYEQNKSRYVTPGRVQLSHIQVSLAPDASAEQRDKAQARAEEIAKKVAADKSKFAEIASAESDDAGTAKDGGKLGWISKGVWPADLENAVFALKKGDVSGVLEGPGGLHIFMADDVQPEQGETFEQAKSKVQSEIRRQLGADRFADMASKLTSLVYDNAGSLKPAADALGLAVKQANGIAHDRLLPAAEVDGGTAASASPDATVLEDMRVRRALFSPQVFTDKNNSGVIEISPSTMVVVRVAKVTPKHVQPLDKASASIREQLVNERAASAAEKAGEALLASLNSGASASLDGFGSALTVSRVNAQGLNKEVLDTAFGVQTAKLPAYAGLKGPGGYVVVQVEHAAAGKPDASMKASLSTQLAQAWGQAEEQAVLKAMKAAIGVKMLPEAEKALAGENKEQG</sequence>
<comment type="caution">
    <text evidence="13">The sequence shown here is derived from an EMBL/GenBank/DDBJ whole genome shotgun (WGS) entry which is preliminary data.</text>
</comment>
<evidence type="ECO:0000256" key="11">
    <source>
        <dbReference type="PROSITE-ProRule" id="PRU00278"/>
    </source>
</evidence>
<keyword evidence="2" id="KW-1003">Cell membrane</keyword>
<dbReference type="InterPro" id="IPR027304">
    <property type="entry name" value="Trigger_fact/SurA_dom_sf"/>
</dbReference>
<dbReference type="EMBL" id="QNRQ01000001">
    <property type="protein sequence ID" value="RBP43076.1"/>
    <property type="molecule type" value="Genomic_DNA"/>
</dbReference>
<evidence type="ECO:0000256" key="2">
    <source>
        <dbReference type="ARBA" id="ARBA00022475"/>
    </source>
</evidence>
<dbReference type="SUPFAM" id="SSF109998">
    <property type="entry name" value="Triger factor/SurA peptide-binding domain-like"/>
    <property type="match status" value="1"/>
</dbReference>
<dbReference type="OrthoDB" id="9812372at2"/>
<dbReference type="GO" id="GO:0005886">
    <property type="term" value="C:plasma membrane"/>
    <property type="evidence" value="ECO:0007669"/>
    <property type="project" value="UniProtKB-SubCell"/>
</dbReference>
<keyword evidence="11" id="KW-0697">Rotamase</keyword>
<evidence type="ECO:0000256" key="3">
    <source>
        <dbReference type="ARBA" id="ARBA00022519"/>
    </source>
</evidence>
<comment type="subcellular location">
    <subcellularLocation>
        <location evidence="1">Cell inner membrane</location>
        <topology evidence="1">Single-pass type II membrane protein</topology>
        <orientation evidence="1">Periplasmic side</orientation>
    </subcellularLocation>
</comment>
<evidence type="ECO:0000256" key="4">
    <source>
        <dbReference type="ARBA" id="ARBA00022692"/>
    </source>
</evidence>
<evidence type="ECO:0000256" key="9">
    <source>
        <dbReference type="ARBA" id="ARBA00040743"/>
    </source>
</evidence>
<comment type="similarity">
    <text evidence="8">Belongs to the PpiD chaperone family.</text>
</comment>
<dbReference type="PROSITE" id="PS50198">
    <property type="entry name" value="PPIC_PPIASE_2"/>
    <property type="match status" value="1"/>
</dbReference>
<proteinExistence type="inferred from homology"/>
<dbReference type="Pfam" id="PF13624">
    <property type="entry name" value="SurA_N_3"/>
    <property type="match status" value="1"/>
</dbReference>
<reference evidence="13 14" key="1">
    <citation type="submission" date="2018-06" db="EMBL/GenBank/DDBJ databases">
        <title>Genomic Encyclopedia of Type Strains, Phase IV (KMG-IV): sequencing the most valuable type-strain genomes for metagenomic binning, comparative biology and taxonomic classification.</title>
        <authorList>
            <person name="Goeker M."/>
        </authorList>
    </citation>
    <scope>NUCLEOTIDE SEQUENCE [LARGE SCALE GENOMIC DNA]</scope>
    <source>
        <strain evidence="13 14">DSM 25520</strain>
    </source>
</reference>
<keyword evidence="4" id="KW-0812">Transmembrane</keyword>
<organism evidence="13 14">
    <name type="scientific">Eoetvoesiella caeni</name>
    <dbReference type="NCBI Taxonomy" id="645616"/>
    <lineage>
        <taxon>Bacteria</taxon>
        <taxon>Pseudomonadati</taxon>
        <taxon>Pseudomonadota</taxon>
        <taxon>Betaproteobacteria</taxon>
        <taxon>Burkholderiales</taxon>
        <taxon>Alcaligenaceae</taxon>
        <taxon>Eoetvoesiella</taxon>
    </lineage>
</organism>
<keyword evidence="5" id="KW-1133">Transmembrane helix</keyword>
<keyword evidence="14" id="KW-1185">Reference proteome</keyword>
<evidence type="ECO:0000256" key="7">
    <source>
        <dbReference type="ARBA" id="ARBA00023186"/>
    </source>
</evidence>
<accession>A0A366HKW7</accession>
<gene>
    <name evidence="13" type="ORF">DFR37_101201</name>
</gene>
<evidence type="ECO:0000259" key="12">
    <source>
        <dbReference type="PROSITE" id="PS50198"/>
    </source>
</evidence>
<keyword evidence="3" id="KW-0997">Cell inner membrane</keyword>
<feature type="domain" description="PpiC" evidence="12">
    <location>
        <begin position="266"/>
        <end position="369"/>
    </location>
</feature>
<dbReference type="Gene3D" id="3.10.50.40">
    <property type="match status" value="1"/>
</dbReference>
<evidence type="ECO:0000256" key="8">
    <source>
        <dbReference type="ARBA" id="ARBA00038408"/>
    </source>
</evidence>
<evidence type="ECO:0000256" key="1">
    <source>
        <dbReference type="ARBA" id="ARBA00004382"/>
    </source>
</evidence>